<feature type="region of interest" description="Disordered" evidence="5">
    <location>
        <begin position="33"/>
        <end position="59"/>
    </location>
</feature>
<protein>
    <recommendedName>
        <fullName evidence="8">X-ray radiation resistance-associated protein 1</fullName>
    </recommendedName>
</protein>
<dbReference type="InterPro" id="IPR003591">
    <property type="entry name" value="Leu-rich_rpt_typical-subtyp"/>
</dbReference>
<dbReference type="GO" id="GO:0005634">
    <property type="term" value="C:nucleus"/>
    <property type="evidence" value="ECO:0007669"/>
    <property type="project" value="TreeGrafter"/>
</dbReference>
<keyword evidence="3" id="KW-0433">Leucine-rich repeat</keyword>
<dbReference type="GO" id="GO:0005737">
    <property type="term" value="C:cytoplasm"/>
    <property type="evidence" value="ECO:0007669"/>
    <property type="project" value="UniProtKB-SubCell"/>
</dbReference>
<feature type="compositionally biased region" description="Basic and acidic residues" evidence="5">
    <location>
        <begin position="318"/>
        <end position="327"/>
    </location>
</feature>
<keyword evidence="2" id="KW-0963">Cytoplasm</keyword>
<proteinExistence type="predicted"/>
<keyword evidence="4" id="KW-0677">Repeat</keyword>
<feature type="non-terminal residue" evidence="6">
    <location>
        <position position="764"/>
    </location>
</feature>
<dbReference type="InterPro" id="IPR001611">
    <property type="entry name" value="Leu-rich_rpt"/>
</dbReference>
<dbReference type="PANTHER" id="PTHR22710:SF2">
    <property type="entry name" value="X-RAY RADIATION RESISTANCE-ASSOCIATED PROTEIN 1"/>
    <property type="match status" value="1"/>
</dbReference>
<dbReference type="SUPFAM" id="SSF52058">
    <property type="entry name" value="L domain-like"/>
    <property type="match status" value="1"/>
</dbReference>
<dbReference type="PROSITE" id="PS51450">
    <property type="entry name" value="LRR"/>
    <property type="match status" value="2"/>
</dbReference>
<dbReference type="Gene3D" id="3.80.10.10">
    <property type="entry name" value="Ribonuclease Inhibitor"/>
    <property type="match status" value="2"/>
</dbReference>
<reference evidence="6" key="1">
    <citation type="journal article" date="2019" name="bioRxiv">
        <title>The Genome of the Zebra Mussel, Dreissena polymorpha: A Resource for Invasive Species Research.</title>
        <authorList>
            <person name="McCartney M.A."/>
            <person name="Auch B."/>
            <person name="Kono T."/>
            <person name="Mallez S."/>
            <person name="Zhang Y."/>
            <person name="Obille A."/>
            <person name="Becker A."/>
            <person name="Abrahante J.E."/>
            <person name="Garbe J."/>
            <person name="Badalamenti J.P."/>
            <person name="Herman A."/>
            <person name="Mangelson H."/>
            <person name="Liachko I."/>
            <person name="Sullivan S."/>
            <person name="Sone E.D."/>
            <person name="Koren S."/>
            <person name="Silverstein K.A.T."/>
            <person name="Beckman K.B."/>
            <person name="Gohl D.M."/>
        </authorList>
    </citation>
    <scope>NUCLEOTIDE SEQUENCE</scope>
    <source>
        <strain evidence="6">Duluth1</strain>
        <tissue evidence="6">Whole animal</tissue>
    </source>
</reference>
<dbReference type="InterPro" id="IPR032675">
    <property type="entry name" value="LRR_dom_sf"/>
</dbReference>
<evidence type="ECO:0008006" key="8">
    <source>
        <dbReference type="Google" id="ProtNLM"/>
    </source>
</evidence>
<evidence type="ECO:0000313" key="7">
    <source>
        <dbReference type="Proteomes" id="UP000828390"/>
    </source>
</evidence>
<dbReference type="SMART" id="SM00369">
    <property type="entry name" value="LRR_TYP"/>
    <property type="match status" value="3"/>
</dbReference>
<feature type="region of interest" description="Disordered" evidence="5">
    <location>
        <begin position="262"/>
        <end position="333"/>
    </location>
</feature>
<keyword evidence="7" id="KW-1185">Reference proteome</keyword>
<evidence type="ECO:0000256" key="3">
    <source>
        <dbReference type="ARBA" id="ARBA00022614"/>
    </source>
</evidence>
<evidence type="ECO:0000256" key="2">
    <source>
        <dbReference type="ARBA" id="ARBA00022490"/>
    </source>
</evidence>
<evidence type="ECO:0000256" key="1">
    <source>
        <dbReference type="ARBA" id="ARBA00004496"/>
    </source>
</evidence>
<gene>
    <name evidence="6" type="ORF">DPMN_135474</name>
</gene>
<dbReference type="Proteomes" id="UP000828390">
    <property type="component" value="Unassembled WGS sequence"/>
</dbReference>
<dbReference type="PANTHER" id="PTHR22710">
    <property type="entry name" value="X-RAY RADIATION RESISTANCE ASSOCIATED PROTEIN 1 XRRA1"/>
    <property type="match status" value="1"/>
</dbReference>
<name>A0A9D4JBQ3_DREPO</name>
<sequence length="764" mass="86530">DGSWLVAHRAEQRRRFKAILCTKPKTYARIKEERKRAEKQGTSLTEQLQAADEQEEEEEKDIPVLDGFFLMRHCCVEDPSDLCSVNIAGKEMTDVKEEDLALFDNVAYVNASENYLPFEAFRGFPILRELEMPLNGLRSIKPNLGDYPNLEVLDMSYNNLSHDDILTLGLLTNLKVLHLTGNGLHSLPANMAMPKYHEKSNQEILRFSKLEILLLDDNKLEDVSVFAALAGLSSLKHLNLEKNELYYVPMLKSVEGKVIPNDSEKDARKLRRSAEKGGRRSARGQRSKEATPRQVAEKKGRENTTDVPQPTPAPTELSEQKSSEKPGMDVQPDMLNEDLANLSRQVTDMDLEKEVTFATLEGETKGEQSLGDGSQLPPFPDLRALNLAYNKIEDEEALLAVAAWPMLVELIIHNNPLTTENSGDPPLLQRFLGDRLGIRIKRKKESEIVKPHVEVKIRKSRYVSSIVPKIPKMHVDDLLMLEAPKPPSEPKPERSRSHMTLDPQKPLPPIPGTPTEGQRSRSHVKEEVTENERSDKGRVQREATGTDGKSDRDAFFMTQVDDQEEERAAQGLRKVPVEGKPPVRPSGTNENQSNKYEGYEILLDVSEDPHYQPPKDMHGNIKALKYALGHELVYRDPAARLDRISKPVEPYRRPNLYQPKPPASELKSTPRVTQAMKKVEMLREMRDRVTTEEAGLADVLDSGNMELRHRFPESDRLLSEIQRRYNAVRVNSMKEAKEARKMLSATLDKVTNTKDVGKRVKLEA</sequence>
<comment type="subcellular location">
    <subcellularLocation>
        <location evidence="1">Cytoplasm</location>
    </subcellularLocation>
</comment>
<feature type="compositionally biased region" description="Basic and acidic residues" evidence="5">
    <location>
        <begin position="523"/>
        <end position="541"/>
    </location>
</feature>
<feature type="compositionally biased region" description="Polar residues" evidence="5">
    <location>
        <begin position="586"/>
        <end position="595"/>
    </location>
</feature>
<evidence type="ECO:0000256" key="5">
    <source>
        <dbReference type="SAM" id="MobiDB-lite"/>
    </source>
</evidence>
<dbReference type="AlphaFoldDB" id="A0A9D4JBQ3"/>
<reference evidence="6" key="2">
    <citation type="submission" date="2020-11" db="EMBL/GenBank/DDBJ databases">
        <authorList>
            <person name="McCartney M.A."/>
            <person name="Auch B."/>
            <person name="Kono T."/>
            <person name="Mallez S."/>
            <person name="Becker A."/>
            <person name="Gohl D.M."/>
            <person name="Silverstein K.A.T."/>
            <person name="Koren S."/>
            <person name="Bechman K.B."/>
            <person name="Herman A."/>
            <person name="Abrahante J.E."/>
            <person name="Garbe J."/>
        </authorList>
    </citation>
    <scope>NUCLEOTIDE SEQUENCE</scope>
    <source>
        <strain evidence="6">Duluth1</strain>
        <tissue evidence="6">Whole animal</tissue>
    </source>
</reference>
<dbReference type="Pfam" id="PF00560">
    <property type="entry name" value="LRR_1"/>
    <property type="match status" value="1"/>
</dbReference>
<feature type="compositionally biased region" description="Basic and acidic residues" evidence="5">
    <location>
        <begin position="286"/>
        <end position="304"/>
    </location>
</feature>
<evidence type="ECO:0000256" key="4">
    <source>
        <dbReference type="ARBA" id="ARBA00022737"/>
    </source>
</evidence>
<comment type="caution">
    <text evidence="6">The sequence shown here is derived from an EMBL/GenBank/DDBJ whole genome shotgun (WGS) entry which is preliminary data.</text>
</comment>
<organism evidence="6 7">
    <name type="scientific">Dreissena polymorpha</name>
    <name type="common">Zebra mussel</name>
    <name type="synonym">Mytilus polymorpha</name>
    <dbReference type="NCBI Taxonomy" id="45954"/>
    <lineage>
        <taxon>Eukaryota</taxon>
        <taxon>Metazoa</taxon>
        <taxon>Spiralia</taxon>
        <taxon>Lophotrochozoa</taxon>
        <taxon>Mollusca</taxon>
        <taxon>Bivalvia</taxon>
        <taxon>Autobranchia</taxon>
        <taxon>Heteroconchia</taxon>
        <taxon>Euheterodonta</taxon>
        <taxon>Imparidentia</taxon>
        <taxon>Neoheterodontei</taxon>
        <taxon>Myida</taxon>
        <taxon>Dreissenoidea</taxon>
        <taxon>Dreissenidae</taxon>
        <taxon>Dreissena</taxon>
    </lineage>
</organism>
<accession>A0A9D4JBQ3</accession>
<evidence type="ECO:0000313" key="6">
    <source>
        <dbReference type="EMBL" id="KAH3807141.1"/>
    </source>
</evidence>
<feature type="compositionally biased region" description="Basic and acidic residues" evidence="5">
    <location>
        <begin position="262"/>
        <end position="278"/>
    </location>
</feature>
<dbReference type="EMBL" id="JAIWYP010000006">
    <property type="protein sequence ID" value="KAH3807141.1"/>
    <property type="molecule type" value="Genomic_DNA"/>
</dbReference>
<feature type="region of interest" description="Disordered" evidence="5">
    <location>
        <begin position="482"/>
        <end position="595"/>
    </location>
</feature>